<accession>A0ABM9E7A2</accession>
<dbReference type="Proteomes" id="UP001153050">
    <property type="component" value="Unassembled WGS sequence"/>
</dbReference>
<comment type="caution">
    <text evidence="1">The sequence shown here is derived from an EMBL/GenBank/DDBJ whole genome shotgun (WGS) entry which is preliminary data.</text>
</comment>
<evidence type="ECO:0000313" key="1">
    <source>
        <dbReference type="EMBL" id="CAH2405010.1"/>
    </source>
</evidence>
<proteinExistence type="predicted"/>
<organism evidence="1 2">
    <name type="scientific">Mesorhizobium escarrei</name>
    <dbReference type="NCBI Taxonomy" id="666018"/>
    <lineage>
        <taxon>Bacteria</taxon>
        <taxon>Pseudomonadati</taxon>
        <taxon>Pseudomonadota</taxon>
        <taxon>Alphaproteobacteria</taxon>
        <taxon>Hyphomicrobiales</taxon>
        <taxon>Phyllobacteriaceae</taxon>
        <taxon>Mesorhizobium</taxon>
    </lineage>
</organism>
<gene>
    <name evidence="1" type="ORF">MES5069_450011</name>
</gene>
<dbReference type="EMBL" id="CAKXZT010000141">
    <property type="protein sequence ID" value="CAH2405010.1"/>
    <property type="molecule type" value="Genomic_DNA"/>
</dbReference>
<name>A0ABM9E7A2_9HYPH</name>
<protein>
    <submittedName>
        <fullName evidence="1">Uncharacterized protein</fullName>
    </submittedName>
</protein>
<keyword evidence="2" id="KW-1185">Reference proteome</keyword>
<evidence type="ECO:0000313" key="2">
    <source>
        <dbReference type="Proteomes" id="UP001153050"/>
    </source>
</evidence>
<reference evidence="1 2" key="1">
    <citation type="submission" date="2022-03" db="EMBL/GenBank/DDBJ databases">
        <authorList>
            <person name="Brunel B."/>
        </authorList>
    </citation>
    <scope>NUCLEOTIDE SEQUENCE [LARGE SCALE GENOMIC DNA]</scope>
    <source>
        <strain evidence="1">STM5069sample</strain>
    </source>
</reference>
<sequence length="87" mass="9702">MAARELAARHDLIELGDQRRAPLLAQGVVLGRRQAVDRALNIEQGMMRFTASTASGISVLRRHFAQRLTQERCDLGSDRPKRGYALS</sequence>